<gene>
    <name evidence="3" type="ORF">SAMN05421799_104236</name>
</gene>
<dbReference type="Proteomes" id="UP000186156">
    <property type="component" value="Unassembled WGS sequence"/>
</dbReference>
<dbReference type="OrthoDB" id="2375124at2"/>
<proteinExistence type="predicted"/>
<dbReference type="RefSeq" id="WP_076346412.1">
    <property type="nucleotide sequence ID" value="NZ_FTOO01000004.1"/>
</dbReference>
<name>A0A1N7M5B0_9BACL</name>
<keyword evidence="4" id="KW-1185">Reference proteome</keyword>
<evidence type="ECO:0000313" key="3">
    <source>
        <dbReference type="EMBL" id="SIS81257.1"/>
    </source>
</evidence>
<feature type="domain" description="Na+-translocating membrane potential-generating system MpsC" evidence="2">
    <location>
        <begin position="4"/>
        <end position="112"/>
    </location>
</feature>
<evidence type="ECO:0000256" key="1">
    <source>
        <dbReference type="SAM" id="MobiDB-lite"/>
    </source>
</evidence>
<dbReference type="EMBL" id="FTOO01000004">
    <property type="protein sequence ID" value="SIS81257.1"/>
    <property type="molecule type" value="Genomic_DNA"/>
</dbReference>
<accession>A0A1N7M5B0</accession>
<protein>
    <submittedName>
        <fullName evidence="3">Uncharacterized protein YbcI</fullName>
    </submittedName>
</protein>
<dbReference type="AlphaFoldDB" id="A0A1N7M5B0"/>
<reference evidence="4" key="1">
    <citation type="submission" date="2017-01" db="EMBL/GenBank/DDBJ databases">
        <authorList>
            <person name="Varghese N."/>
            <person name="Submissions S."/>
        </authorList>
    </citation>
    <scope>NUCLEOTIDE SEQUENCE [LARGE SCALE GENOMIC DNA]</scope>
    <source>
        <strain evidence="4">DSM 16176</strain>
    </source>
</reference>
<dbReference type="Pfam" id="PF10057">
    <property type="entry name" value="MpsC"/>
    <property type="match status" value="1"/>
</dbReference>
<feature type="region of interest" description="Disordered" evidence="1">
    <location>
        <begin position="115"/>
        <end position="138"/>
    </location>
</feature>
<evidence type="ECO:0000259" key="2">
    <source>
        <dbReference type="Pfam" id="PF10057"/>
    </source>
</evidence>
<evidence type="ECO:0000313" key="4">
    <source>
        <dbReference type="Proteomes" id="UP000186156"/>
    </source>
</evidence>
<dbReference type="STRING" id="252246.SAMN05421799_104236"/>
<dbReference type="InterPro" id="IPR018745">
    <property type="entry name" value="MpsC"/>
</dbReference>
<organism evidence="3 4">
    <name type="scientific">Alicyclobacillus vulcanalis</name>
    <dbReference type="NCBI Taxonomy" id="252246"/>
    <lineage>
        <taxon>Bacteria</taxon>
        <taxon>Bacillati</taxon>
        <taxon>Bacillota</taxon>
        <taxon>Bacilli</taxon>
        <taxon>Bacillales</taxon>
        <taxon>Alicyclobacillaceae</taxon>
        <taxon>Alicyclobacillus</taxon>
    </lineage>
</organism>
<feature type="compositionally biased region" description="Basic and acidic residues" evidence="1">
    <location>
        <begin position="115"/>
        <end position="126"/>
    </location>
</feature>
<sequence>MPKSREQAFNEIVRRVRKECFGKGPERIHTVFIENMAICVLQGNLTPTEKFISRTAEGAEMVRLARTSMIQELYKRKVPEGLEEVAGSRFLYLFSDFKVEEDMGVSVFIFEKPIPREPLPDGELRFGKQGNPAQESAE</sequence>